<proteinExistence type="inferred from homology"/>
<dbReference type="Proteomes" id="UP000186132">
    <property type="component" value="Unassembled WGS sequence"/>
</dbReference>
<dbReference type="PANTHER" id="PTHR43157:SF31">
    <property type="entry name" value="PHOSPHATIDYLINOSITOL-GLYCAN BIOSYNTHESIS CLASS F PROTEIN"/>
    <property type="match status" value="1"/>
</dbReference>
<organism evidence="3 4">
    <name type="scientific">Jatrophihabitans endophyticus</name>
    <dbReference type="NCBI Taxonomy" id="1206085"/>
    <lineage>
        <taxon>Bacteria</taxon>
        <taxon>Bacillati</taxon>
        <taxon>Actinomycetota</taxon>
        <taxon>Actinomycetes</taxon>
        <taxon>Jatrophihabitantales</taxon>
        <taxon>Jatrophihabitantaceae</taxon>
        <taxon>Jatrophihabitans</taxon>
    </lineage>
</organism>
<dbReference type="PRINTS" id="PR00080">
    <property type="entry name" value="SDRFAMILY"/>
</dbReference>
<name>A0A1M5GEM0_9ACTN</name>
<evidence type="ECO:0000256" key="2">
    <source>
        <dbReference type="RuleBase" id="RU000363"/>
    </source>
</evidence>
<accession>A0A1M5GEM0</accession>
<dbReference type="OrthoDB" id="4577644at2"/>
<dbReference type="NCBIfam" id="NF004846">
    <property type="entry name" value="PRK06197.1"/>
    <property type="match status" value="1"/>
</dbReference>
<dbReference type="InterPro" id="IPR002347">
    <property type="entry name" value="SDR_fam"/>
</dbReference>
<evidence type="ECO:0000256" key="1">
    <source>
        <dbReference type="ARBA" id="ARBA00023002"/>
    </source>
</evidence>
<keyword evidence="1" id="KW-0560">Oxidoreductase</keyword>
<dbReference type="PRINTS" id="PR00081">
    <property type="entry name" value="GDHRDH"/>
</dbReference>
<dbReference type="InterPro" id="IPR036291">
    <property type="entry name" value="NAD(P)-bd_dom_sf"/>
</dbReference>
<dbReference type="Pfam" id="PF00106">
    <property type="entry name" value="adh_short"/>
    <property type="match status" value="1"/>
</dbReference>
<evidence type="ECO:0000313" key="4">
    <source>
        <dbReference type="Proteomes" id="UP000186132"/>
    </source>
</evidence>
<gene>
    <name evidence="3" type="ORF">SAMN05443575_1150</name>
</gene>
<dbReference type="SUPFAM" id="SSF51735">
    <property type="entry name" value="NAD(P)-binding Rossmann-fold domains"/>
    <property type="match status" value="1"/>
</dbReference>
<dbReference type="Gene3D" id="3.40.50.720">
    <property type="entry name" value="NAD(P)-binding Rossmann-like Domain"/>
    <property type="match status" value="1"/>
</dbReference>
<reference evidence="3 4" key="1">
    <citation type="submission" date="2016-11" db="EMBL/GenBank/DDBJ databases">
        <authorList>
            <person name="Jaros S."/>
            <person name="Januszkiewicz K."/>
            <person name="Wedrychowicz H."/>
        </authorList>
    </citation>
    <scope>NUCLEOTIDE SEQUENCE [LARGE SCALE GENOMIC DNA]</scope>
    <source>
        <strain evidence="3 4">DSM 45627</strain>
    </source>
</reference>
<dbReference type="AlphaFoldDB" id="A0A1M5GEM0"/>
<sequence>MSWTADALPDLAGRVAVVTGANSGIGLQTATSLAGHGATVVLAGRNPSAVRDAAARVGDAVRGTVRPAELDLASTASVRSFAESWRGPLDLLVNNAGVMAPPRPTTTTDGFELQFGTNHLGHFVLTGLLLPALAAAEGGRVVTVSSVAHHSGDESVLDANAGTAYNAQRTYGNSKLANLLFAMQLHRELTARGSSVTSTAAHPGVAATRLFSSRQGMGAKVAVRLLAPPLLKLTTQSPATGARAVLYASCVAEPGSYTGPQRLGETRGPLGPARLSAYADDERLARRLWHVSEELTGYSYDWRPRPTA</sequence>
<dbReference type="EMBL" id="FQVU01000002">
    <property type="protein sequence ID" value="SHG02149.1"/>
    <property type="molecule type" value="Genomic_DNA"/>
</dbReference>
<evidence type="ECO:0000313" key="3">
    <source>
        <dbReference type="EMBL" id="SHG02149.1"/>
    </source>
</evidence>
<dbReference type="STRING" id="1206085.SAMN05443575_1150"/>
<dbReference type="PANTHER" id="PTHR43157">
    <property type="entry name" value="PHOSPHATIDYLINOSITOL-GLYCAN BIOSYNTHESIS CLASS F PROTEIN-RELATED"/>
    <property type="match status" value="1"/>
</dbReference>
<comment type="similarity">
    <text evidence="2">Belongs to the short-chain dehydrogenases/reductases (SDR) family.</text>
</comment>
<dbReference type="RefSeq" id="WP_073387419.1">
    <property type="nucleotide sequence ID" value="NZ_FQVU01000002.1"/>
</dbReference>
<keyword evidence="4" id="KW-1185">Reference proteome</keyword>
<protein>
    <submittedName>
        <fullName evidence="3">Short-chain dehydrogenase</fullName>
    </submittedName>
</protein>
<dbReference type="GO" id="GO:0016491">
    <property type="term" value="F:oxidoreductase activity"/>
    <property type="evidence" value="ECO:0007669"/>
    <property type="project" value="UniProtKB-KW"/>
</dbReference>